<protein>
    <submittedName>
        <fullName evidence="1">Putative secreted protein</fullName>
    </submittedName>
</protein>
<dbReference type="EMBL" id="GGFL01008033">
    <property type="protein sequence ID" value="MBW72211.1"/>
    <property type="molecule type" value="Transcribed_RNA"/>
</dbReference>
<evidence type="ECO:0000313" key="1">
    <source>
        <dbReference type="EMBL" id="MBW72211.1"/>
    </source>
</evidence>
<organism evidence="1">
    <name type="scientific">Anopheles darlingi</name>
    <name type="common">Mosquito</name>
    <dbReference type="NCBI Taxonomy" id="43151"/>
    <lineage>
        <taxon>Eukaryota</taxon>
        <taxon>Metazoa</taxon>
        <taxon>Ecdysozoa</taxon>
        <taxon>Arthropoda</taxon>
        <taxon>Hexapoda</taxon>
        <taxon>Insecta</taxon>
        <taxon>Pterygota</taxon>
        <taxon>Neoptera</taxon>
        <taxon>Endopterygota</taxon>
        <taxon>Diptera</taxon>
        <taxon>Nematocera</taxon>
        <taxon>Culicoidea</taxon>
        <taxon>Culicidae</taxon>
        <taxon>Anophelinae</taxon>
        <taxon>Anopheles</taxon>
    </lineage>
</organism>
<proteinExistence type="predicted"/>
<sequence>MKSGIVSVSIIRLLAAAAVVVVLDALLVLLLVGTDGICIPPPPTLSSCEAVQEGMSMPWIFDIISL</sequence>
<reference evidence="1" key="1">
    <citation type="submission" date="2018-01" db="EMBL/GenBank/DDBJ databases">
        <title>An insight into the sialome of Amazonian anophelines.</title>
        <authorList>
            <person name="Ribeiro J.M."/>
            <person name="Scarpassa V."/>
            <person name="Calvo E."/>
        </authorList>
    </citation>
    <scope>NUCLEOTIDE SEQUENCE</scope>
</reference>
<name>A0A2M4D3Y3_ANODA</name>
<dbReference type="AlphaFoldDB" id="A0A2M4D3Y3"/>
<accession>A0A2M4D3Y3</accession>